<name>A0A7S0WF61_9CHLO</name>
<reference evidence="1" key="1">
    <citation type="submission" date="2021-01" db="EMBL/GenBank/DDBJ databases">
        <authorList>
            <person name="Corre E."/>
            <person name="Pelletier E."/>
            <person name="Niang G."/>
            <person name="Scheremetjew M."/>
            <person name="Finn R."/>
            <person name="Kale V."/>
            <person name="Holt S."/>
            <person name="Cochrane G."/>
            <person name="Meng A."/>
            <person name="Brown T."/>
            <person name="Cohen L."/>
        </authorList>
    </citation>
    <scope>NUCLEOTIDE SEQUENCE</scope>
    <source>
        <strain evidence="1">CCMP722</strain>
    </source>
</reference>
<proteinExistence type="predicted"/>
<protein>
    <submittedName>
        <fullName evidence="1">Uncharacterized protein</fullName>
    </submittedName>
</protein>
<sequence>MCHKSGSGHFFRRFLLLRPPLRRPRVPPRRRRRGEGEVVRLEGDALAQVRVRAQHGADGSLPRARHAEHAHVLQRAAPPHQRAYPPHGDARVAGEAEAAEARALAQVQQARVRHPVVARDVQLLQRLHPPEPPQVLVLQAGGDAREPQIANGVCEGSVCDEGHHVGRVDGGELNLQPLKPLLSNAFRCARDSS</sequence>
<accession>A0A7S0WF61</accession>
<gene>
    <name evidence="1" type="ORF">POBO1169_LOCUS8116</name>
</gene>
<evidence type="ECO:0000313" key="1">
    <source>
        <dbReference type="EMBL" id="CAD8665259.1"/>
    </source>
</evidence>
<dbReference type="EMBL" id="HBFA01015758">
    <property type="protein sequence ID" value="CAD8665259.1"/>
    <property type="molecule type" value="Transcribed_RNA"/>
</dbReference>
<dbReference type="AlphaFoldDB" id="A0A7S0WF61"/>
<organism evidence="1">
    <name type="scientific">Pyramimonas obovata</name>
    <dbReference type="NCBI Taxonomy" id="1411642"/>
    <lineage>
        <taxon>Eukaryota</taxon>
        <taxon>Viridiplantae</taxon>
        <taxon>Chlorophyta</taxon>
        <taxon>Pyramimonadophyceae</taxon>
        <taxon>Pyramimonadales</taxon>
        <taxon>Pyramimonadaceae</taxon>
        <taxon>Pyramimonas</taxon>
        <taxon>Pyramimonas incertae sedis</taxon>
    </lineage>
</organism>